<organism evidence="2 3">
    <name type="scientific">Hermanssonia centrifuga</name>
    <dbReference type="NCBI Taxonomy" id="98765"/>
    <lineage>
        <taxon>Eukaryota</taxon>
        <taxon>Fungi</taxon>
        <taxon>Dikarya</taxon>
        <taxon>Basidiomycota</taxon>
        <taxon>Agaricomycotina</taxon>
        <taxon>Agaricomycetes</taxon>
        <taxon>Polyporales</taxon>
        <taxon>Meruliaceae</taxon>
        <taxon>Hermanssonia</taxon>
    </lineage>
</organism>
<protein>
    <submittedName>
        <fullName evidence="2">Uncharacterized protein</fullName>
    </submittedName>
</protein>
<sequence>MFPAHTKRPVLSSNPSTGHLFPTSRPIRPFASIANSVTRTSLNGGSNMNGTARKAVKIIEPSKKFKSEFVLNLTQAELSRQD</sequence>
<keyword evidence="3" id="KW-1185">Reference proteome</keyword>
<accession>A0A4S4KVV2</accession>
<dbReference type="AlphaFoldDB" id="A0A4S4KVV2"/>
<dbReference type="Proteomes" id="UP000309038">
    <property type="component" value="Unassembled WGS sequence"/>
</dbReference>
<gene>
    <name evidence="2" type="ORF">EW026_g383</name>
</gene>
<evidence type="ECO:0000313" key="2">
    <source>
        <dbReference type="EMBL" id="THH02501.1"/>
    </source>
</evidence>
<name>A0A4S4KVV2_9APHY</name>
<evidence type="ECO:0000256" key="1">
    <source>
        <dbReference type="SAM" id="MobiDB-lite"/>
    </source>
</evidence>
<dbReference type="EMBL" id="SGPJ01000005">
    <property type="protein sequence ID" value="THH02501.1"/>
    <property type="molecule type" value="Genomic_DNA"/>
</dbReference>
<feature type="region of interest" description="Disordered" evidence="1">
    <location>
        <begin position="1"/>
        <end position="24"/>
    </location>
</feature>
<evidence type="ECO:0000313" key="3">
    <source>
        <dbReference type="Proteomes" id="UP000309038"/>
    </source>
</evidence>
<proteinExistence type="predicted"/>
<reference evidence="2 3" key="1">
    <citation type="submission" date="2019-02" db="EMBL/GenBank/DDBJ databases">
        <title>Genome sequencing of the rare red list fungi Phlebia centrifuga.</title>
        <authorList>
            <person name="Buettner E."/>
            <person name="Kellner H."/>
        </authorList>
    </citation>
    <scope>NUCLEOTIDE SEQUENCE [LARGE SCALE GENOMIC DNA]</scope>
    <source>
        <strain evidence="2 3">DSM 108282</strain>
    </source>
</reference>
<comment type="caution">
    <text evidence="2">The sequence shown here is derived from an EMBL/GenBank/DDBJ whole genome shotgun (WGS) entry which is preliminary data.</text>
</comment>